<feature type="transmembrane region" description="Helical" evidence="7">
    <location>
        <begin position="162"/>
        <end position="180"/>
    </location>
</feature>
<dbReference type="CDD" id="cd18547">
    <property type="entry name" value="ABC_6TM_Tm288_like"/>
    <property type="match status" value="1"/>
</dbReference>
<keyword evidence="3" id="KW-0547">Nucleotide-binding</keyword>
<dbReference type="Pfam" id="PF00005">
    <property type="entry name" value="ABC_tran"/>
    <property type="match status" value="1"/>
</dbReference>
<dbReference type="PANTHER" id="PTHR43394:SF1">
    <property type="entry name" value="ATP-BINDING CASSETTE SUB-FAMILY B MEMBER 10, MITOCHONDRIAL"/>
    <property type="match status" value="1"/>
</dbReference>
<evidence type="ECO:0000259" key="8">
    <source>
        <dbReference type="PROSITE" id="PS50893"/>
    </source>
</evidence>
<dbReference type="Gene3D" id="3.40.50.300">
    <property type="entry name" value="P-loop containing nucleotide triphosphate hydrolases"/>
    <property type="match status" value="1"/>
</dbReference>
<proteinExistence type="predicted"/>
<dbReference type="RefSeq" id="WP_228104671.1">
    <property type="nucleotide sequence ID" value="NZ_CP101637.1"/>
</dbReference>
<dbReference type="InterPro" id="IPR036640">
    <property type="entry name" value="ABC1_TM_sf"/>
</dbReference>
<evidence type="ECO:0000313" key="11">
    <source>
        <dbReference type="Proteomes" id="UP001235030"/>
    </source>
</evidence>
<dbReference type="InterPro" id="IPR003593">
    <property type="entry name" value="AAA+_ATPase"/>
</dbReference>
<dbReference type="InterPro" id="IPR027417">
    <property type="entry name" value="P-loop_NTPase"/>
</dbReference>
<dbReference type="Proteomes" id="UP001235030">
    <property type="component" value="Chromosome"/>
</dbReference>
<comment type="subcellular location">
    <subcellularLocation>
        <location evidence="1">Cell membrane</location>
        <topology evidence="1">Multi-pass membrane protein</topology>
    </subcellularLocation>
</comment>
<evidence type="ECO:0000256" key="6">
    <source>
        <dbReference type="ARBA" id="ARBA00023136"/>
    </source>
</evidence>
<evidence type="ECO:0000256" key="1">
    <source>
        <dbReference type="ARBA" id="ARBA00004651"/>
    </source>
</evidence>
<accession>A0ABY9PXL7</accession>
<feature type="domain" description="ABC transporter" evidence="8">
    <location>
        <begin position="338"/>
        <end position="572"/>
    </location>
</feature>
<keyword evidence="11" id="KW-1185">Reference proteome</keyword>
<dbReference type="Gene3D" id="1.20.1560.10">
    <property type="entry name" value="ABC transporter type 1, transmembrane domain"/>
    <property type="match status" value="1"/>
</dbReference>
<dbReference type="PROSITE" id="PS00211">
    <property type="entry name" value="ABC_TRANSPORTER_1"/>
    <property type="match status" value="1"/>
</dbReference>
<feature type="transmembrane region" description="Helical" evidence="7">
    <location>
        <begin position="137"/>
        <end position="156"/>
    </location>
</feature>
<dbReference type="InterPro" id="IPR003439">
    <property type="entry name" value="ABC_transporter-like_ATP-bd"/>
</dbReference>
<dbReference type="InterPro" id="IPR039421">
    <property type="entry name" value="Type_1_exporter"/>
</dbReference>
<dbReference type="Pfam" id="PF00664">
    <property type="entry name" value="ABC_membrane"/>
    <property type="match status" value="1"/>
</dbReference>
<dbReference type="GO" id="GO:0005524">
    <property type="term" value="F:ATP binding"/>
    <property type="evidence" value="ECO:0007669"/>
    <property type="project" value="UniProtKB-KW"/>
</dbReference>
<dbReference type="EMBL" id="CP101637">
    <property type="protein sequence ID" value="WMT80421.1"/>
    <property type="molecule type" value="Genomic_DNA"/>
</dbReference>
<organism evidence="10 11">
    <name type="scientific">Terrisporobacter mayombei</name>
    <dbReference type="NCBI Taxonomy" id="1541"/>
    <lineage>
        <taxon>Bacteria</taxon>
        <taxon>Bacillati</taxon>
        <taxon>Bacillota</taxon>
        <taxon>Clostridia</taxon>
        <taxon>Peptostreptococcales</taxon>
        <taxon>Peptostreptococcaceae</taxon>
        <taxon>Terrisporobacter</taxon>
    </lineage>
</organism>
<dbReference type="SUPFAM" id="SSF90123">
    <property type="entry name" value="ABC transporter transmembrane region"/>
    <property type="match status" value="1"/>
</dbReference>
<evidence type="ECO:0000256" key="5">
    <source>
        <dbReference type="ARBA" id="ARBA00022989"/>
    </source>
</evidence>
<evidence type="ECO:0000256" key="3">
    <source>
        <dbReference type="ARBA" id="ARBA00022741"/>
    </source>
</evidence>
<reference evidence="10 11" key="1">
    <citation type="submission" date="2022-07" db="EMBL/GenBank/DDBJ databases">
        <title>Genome sequence of Terrisporobacter mayombei DSM6539.</title>
        <authorList>
            <person name="Boeer T."/>
            <person name="Bengelsdorf F.R."/>
            <person name="Daniel R."/>
            <person name="Poehlein A."/>
        </authorList>
    </citation>
    <scope>NUCLEOTIDE SEQUENCE [LARGE SCALE GENOMIC DNA]</scope>
    <source>
        <strain evidence="10 11">DSM 6539</strain>
    </source>
</reference>
<dbReference type="PROSITE" id="PS50893">
    <property type="entry name" value="ABC_TRANSPORTER_2"/>
    <property type="match status" value="1"/>
</dbReference>
<dbReference type="SUPFAM" id="SSF52540">
    <property type="entry name" value="P-loop containing nucleoside triphosphate hydrolases"/>
    <property type="match status" value="1"/>
</dbReference>
<dbReference type="SMART" id="SM00382">
    <property type="entry name" value="AAA"/>
    <property type="match status" value="1"/>
</dbReference>
<keyword evidence="4 10" id="KW-0067">ATP-binding</keyword>
<evidence type="ECO:0000256" key="4">
    <source>
        <dbReference type="ARBA" id="ARBA00022840"/>
    </source>
</evidence>
<evidence type="ECO:0000313" key="10">
    <source>
        <dbReference type="EMBL" id="WMT80421.1"/>
    </source>
</evidence>
<evidence type="ECO:0000256" key="7">
    <source>
        <dbReference type="SAM" id="Phobius"/>
    </source>
</evidence>
<gene>
    <name evidence="10" type="ORF">TEMA_07380</name>
</gene>
<dbReference type="PANTHER" id="PTHR43394">
    <property type="entry name" value="ATP-DEPENDENT PERMEASE MDL1, MITOCHONDRIAL"/>
    <property type="match status" value="1"/>
</dbReference>
<feature type="domain" description="ABC transmembrane type-1" evidence="9">
    <location>
        <begin position="22"/>
        <end position="304"/>
    </location>
</feature>
<evidence type="ECO:0000259" key="9">
    <source>
        <dbReference type="PROSITE" id="PS50929"/>
    </source>
</evidence>
<feature type="transmembrane region" description="Helical" evidence="7">
    <location>
        <begin position="58"/>
        <end position="78"/>
    </location>
</feature>
<keyword evidence="5 7" id="KW-1133">Transmembrane helix</keyword>
<keyword evidence="2 7" id="KW-0812">Transmembrane</keyword>
<dbReference type="InterPro" id="IPR011527">
    <property type="entry name" value="ABC1_TM_dom"/>
</dbReference>
<dbReference type="PROSITE" id="PS50929">
    <property type="entry name" value="ABC_TM1F"/>
    <property type="match status" value="1"/>
</dbReference>
<protein>
    <submittedName>
        <fullName evidence="10">ABC transporter ATP-binding protein</fullName>
    </submittedName>
</protein>
<feature type="transmembrane region" description="Helical" evidence="7">
    <location>
        <begin position="21"/>
        <end position="46"/>
    </location>
</feature>
<evidence type="ECO:0000256" key="2">
    <source>
        <dbReference type="ARBA" id="ARBA00022692"/>
    </source>
</evidence>
<dbReference type="InterPro" id="IPR017871">
    <property type="entry name" value="ABC_transporter-like_CS"/>
</dbReference>
<keyword evidence="6 7" id="KW-0472">Membrane</keyword>
<name>A0ABY9PXL7_9FIRM</name>
<sequence length="576" mass="64165">MKKQSSTSRLFSYFKEYKPQIFIIIVCVIIYTLGRTISPFMSGYIIDNYILVGDLPGLLPAVLLVLAIFLSTSISGLIQNRVMIKIAGKAIRNLRHDLFARLEGLSLKYFDSVSIGELMSRFTNDIDNISVTLNQSLLEIVSSVLVLLGILVFMLFLNIKLALVTIISTPITLILSNILAKKTRASFAASQQKLGELNGYIEENISSEKVIIAYGMQEDTINRFSKVNDDLVKISIKAQTTAGLMAPFMNGISNINLAIIAAYGSYLTLHNQATVGLVVIFINFARQFFQPLNQLANLYNQIQLALTGAERVFEVMDEVPDIQNSPNSIPAEDFEGVVDISHLDFSYVEGNPILKDINLHVEKGKMFGIIGPTGSGKSTIMNLLPRFYDYQGGKITIDNTLIKDFKIDDLRNRIGMVLQDTVIFTGTIKENIKFGNLDANDDDVIEAAKAANIHDYIMTLPNKYETMLDSNASALSAGQKQLLTIARTIISKPDILILDEATSNIDTRTEIKIQEAMNNMMRGRTSFVIAHRLKTILHADQIVVLKDGSIFEQGTHKELLEKNGFYAELYRNQFSI</sequence>